<feature type="compositionally biased region" description="Basic and acidic residues" evidence="1">
    <location>
        <begin position="169"/>
        <end position="178"/>
    </location>
</feature>
<dbReference type="Proteomes" id="UP000887563">
    <property type="component" value="Unplaced"/>
</dbReference>
<proteinExistence type="predicted"/>
<dbReference type="AlphaFoldDB" id="A0A914NPC4"/>
<evidence type="ECO:0000313" key="3">
    <source>
        <dbReference type="WBParaSite" id="Minc3s06352g39703"/>
    </source>
</evidence>
<reference evidence="3" key="1">
    <citation type="submission" date="2022-11" db="UniProtKB">
        <authorList>
            <consortium name="WormBaseParasite"/>
        </authorList>
    </citation>
    <scope>IDENTIFICATION</scope>
</reference>
<protein>
    <submittedName>
        <fullName evidence="3">Uncharacterized protein</fullName>
    </submittedName>
</protein>
<sequence length="219" mass="25799">MMTINVLNRKLIFFSRMQSDMLMTYGVLDANQLDNICKLFKNSKDIKQTTINVLTRLGHLVLNKKEDFKDYLINDYQIGGAVDKEYKCSKKEFEDWIKCFSAKCKIFGNRINFGYKLHFPEGNDSTYSLIESEDEASDKSETEEEEEEEKDSEEEESEDSEKEDTDEEPEKKKSKVEETDGEEIEEEEEPEEDDEEDEEQEEEDDEPEDEEDDFEGIYL</sequence>
<feature type="region of interest" description="Disordered" evidence="1">
    <location>
        <begin position="131"/>
        <end position="219"/>
    </location>
</feature>
<feature type="compositionally biased region" description="Acidic residues" evidence="1">
    <location>
        <begin position="131"/>
        <end position="168"/>
    </location>
</feature>
<name>A0A914NPC4_MELIC</name>
<dbReference type="WBParaSite" id="Minc3s06352g39703">
    <property type="protein sequence ID" value="Minc3s06352g39703"/>
    <property type="gene ID" value="Minc3s06352g39703"/>
</dbReference>
<evidence type="ECO:0000256" key="1">
    <source>
        <dbReference type="SAM" id="MobiDB-lite"/>
    </source>
</evidence>
<keyword evidence="2" id="KW-1185">Reference proteome</keyword>
<organism evidence="2 3">
    <name type="scientific">Meloidogyne incognita</name>
    <name type="common">Southern root-knot nematode worm</name>
    <name type="synonym">Oxyuris incognita</name>
    <dbReference type="NCBI Taxonomy" id="6306"/>
    <lineage>
        <taxon>Eukaryota</taxon>
        <taxon>Metazoa</taxon>
        <taxon>Ecdysozoa</taxon>
        <taxon>Nematoda</taxon>
        <taxon>Chromadorea</taxon>
        <taxon>Rhabditida</taxon>
        <taxon>Tylenchina</taxon>
        <taxon>Tylenchomorpha</taxon>
        <taxon>Tylenchoidea</taxon>
        <taxon>Meloidogynidae</taxon>
        <taxon>Meloidogyninae</taxon>
        <taxon>Meloidogyne</taxon>
        <taxon>Meloidogyne incognita group</taxon>
    </lineage>
</organism>
<accession>A0A914NPC4</accession>
<evidence type="ECO:0000313" key="2">
    <source>
        <dbReference type="Proteomes" id="UP000887563"/>
    </source>
</evidence>
<feature type="compositionally biased region" description="Acidic residues" evidence="1">
    <location>
        <begin position="179"/>
        <end position="219"/>
    </location>
</feature>